<keyword evidence="2 3" id="KW-0690">Ribosome biogenesis</keyword>
<accession>A0ABN6L4K7</accession>
<evidence type="ECO:0000259" key="5">
    <source>
        <dbReference type="Pfam" id="PF17384"/>
    </source>
</evidence>
<comment type="similarity">
    <text evidence="3">Belongs to the RimP family.</text>
</comment>
<dbReference type="PANTHER" id="PTHR33867">
    <property type="entry name" value="RIBOSOME MATURATION FACTOR RIMP"/>
    <property type="match status" value="1"/>
</dbReference>
<comment type="subcellular location">
    <subcellularLocation>
        <location evidence="3">Cytoplasm</location>
    </subcellularLocation>
</comment>
<dbReference type="InterPro" id="IPR035956">
    <property type="entry name" value="RimP_N_sf"/>
</dbReference>
<proteinExistence type="inferred from homology"/>
<dbReference type="SUPFAM" id="SSF75420">
    <property type="entry name" value="YhbC-like, N-terminal domain"/>
    <property type="match status" value="1"/>
</dbReference>
<dbReference type="EMBL" id="AP025292">
    <property type="protein sequence ID" value="BDC98037.1"/>
    <property type="molecule type" value="Genomic_DNA"/>
</dbReference>
<protein>
    <recommendedName>
        <fullName evidence="3">Ribosome maturation factor RimP</fullName>
    </recommendedName>
</protein>
<dbReference type="InterPro" id="IPR003728">
    <property type="entry name" value="Ribosome_maturation_RimP"/>
</dbReference>
<dbReference type="SUPFAM" id="SSF74942">
    <property type="entry name" value="YhbC-like, C-terminal domain"/>
    <property type="match status" value="1"/>
</dbReference>
<sequence length="180" mass="20373">MSDQKVEGAHRSLFCLNAGMSFQEELKDRVWKLAEEALKDDQYFVVNVIVSGYDSAMKISVLLDGDRGMDIDVCAEVSRHVGYVLEEEEVISSKYTLEVSSPGLDYPLQMHRQYVKNIGRTLKVTLEGESKPMKGEILAVEEDHVVLKAEVKEKGKKKISYEETNVPFEKIKEALIVVVF</sequence>
<reference evidence="6 7" key="1">
    <citation type="submission" date="2021-12" db="EMBL/GenBank/DDBJ databases">
        <title>Genome sequencing of bacteria with rrn-lacking chromosome and rrn-plasmid.</title>
        <authorList>
            <person name="Anda M."/>
            <person name="Iwasaki W."/>
        </authorList>
    </citation>
    <scope>NUCLEOTIDE SEQUENCE [LARGE SCALE GENOMIC DNA]</scope>
    <source>
        <strain evidence="6 7">NBRC 101262</strain>
    </source>
</reference>
<gene>
    <name evidence="3" type="primary">rimP</name>
    <name evidence="6" type="ORF">PEPS_03180</name>
</gene>
<dbReference type="InterPro" id="IPR028998">
    <property type="entry name" value="RimP_C"/>
</dbReference>
<evidence type="ECO:0000313" key="7">
    <source>
        <dbReference type="Proteomes" id="UP001354989"/>
    </source>
</evidence>
<organism evidence="6 7">
    <name type="scientific">Persicobacter psychrovividus</name>
    <dbReference type="NCBI Taxonomy" id="387638"/>
    <lineage>
        <taxon>Bacteria</taxon>
        <taxon>Pseudomonadati</taxon>
        <taxon>Bacteroidota</taxon>
        <taxon>Cytophagia</taxon>
        <taxon>Cytophagales</taxon>
        <taxon>Persicobacteraceae</taxon>
        <taxon>Persicobacter</taxon>
    </lineage>
</organism>
<evidence type="ECO:0000256" key="2">
    <source>
        <dbReference type="ARBA" id="ARBA00022517"/>
    </source>
</evidence>
<dbReference type="HAMAP" id="MF_01077">
    <property type="entry name" value="RimP"/>
    <property type="match status" value="1"/>
</dbReference>
<dbReference type="InterPro" id="IPR028989">
    <property type="entry name" value="RimP_N"/>
</dbReference>
<keyword evidence="7" id="KW-1185">Reference proteome</keyword>
<feature type="domain" description="Ribosome maturation factor RimP C-terminal" evidence="5">
    <location>
        <begin position="108"/>
        <end position="180"/>
    </location>
</feature>
<evidence type="ECO:0000259" key="4">
    <source>
        <dbReference type="Pfam" id="PF02576"/>
    </source>
</evidence>
<dbReference type="PANTHER" id="PTHR33867:SF1">
    <property type="entry name" value="RIBOSOME MATURATION FACTOR RIMP"/>
    <property type="match status" value="1"/>
</dbReference>
<dbReference type="CDD" id="cd01734">
    <property type="entry name" value="YlxS_C"/>
    <property type="match status" value="1"/>
</dbReference>
<name>A0ABN6L4K7_9BACT</name>
<dbReference type="InterPro" id="IPR036847">
    <property type="entry name" value="RimP_C_sf"/>
</dbReference>
<dbReference type="Proteomes" id="UP001354989">
    <property type="component" value="Chromosome"/>
</dbReference>
<dbReference type="Pfam" id="PF17384">
    <property type="entry name" value="DUF150_C"/>
    <property type="match status" value="1"/>
</dbReference>
<evidence type="ECO:0000256" key="3">
    <source>
        <dbReference type="HAMAP-Rule" id="MF_01077"/>
    </source>
</evidence>
<comment type="function">
    <text evidence="3">Required for maturation of 30S ribosomal subunits.</text>
</comment>
<evidence type="ECO:0000313" key="6">
    <source>
        <dbReference type="EMBL" id="BDC98037.1"/>
    </source>
</evidence>
<feature type="domain" description="Ribosome maturation factor RimP N-terminal" evidence="4">
    <location>
        <begin position="34"/>
        <end position="105"/>
    </location>
</feature>
<keyword evidence="1 3" id="KW-0963">Cytoplasm</keyword>
<dbReference type="Gene3D" id="3.30.300.70">
    <property type="entry name" value="RimP-like superfamily, N-terminal"/>
    <property type="match status" value="1"/>
</dbReference>
<dbReference type="Pfam" id="PF02576">
    <property type="entry name" value="RimP_N"/>
    <property type="match status" value="1"/>
</dbReference>
<evidence type="ECO:0000256" key="1">
    <source>
        <dbReference type="ARBA" id="ARBA00022490"/>
    </source>
</evidence>